<dbReference type="InterPro" id="IPR028098">
    <property type="entry name" value="Glyco_trans_4-like_N"/>
</dbReference>
<dbReference type="Pfam" id="PF00534">
    <property type="entry name" value="Glycos_transf_1"/>
    <property type="match status" value="1"/>
</dbReference>
<dbReference type="EC" id="2.4.1.250" evidence="3"/>
<dbReference type="Pfam" id="PF13439">
    <property type="entry name" value="Glyco_transf_4"/>
    <property type="match status" value="1"/>
</dbReference>
<name>A0A3S5AIR9_9FIRM</name>
<dbReference type="RefSeq" id="WP_126464970.1">
    <property type="nucleotide sequence ID" value="NZ_JAUSWF010000010.1"/>
</dbReference>
<dbReference type="SUPFAM" id="SSF53756">
    <property type="entry name" value="UDP-Glycosyltransferase/glycogen phosphorylase"/>
    <property type="match status" value="1"/>
</dbReference>
<dbReference type="EMBL" id="LR134523">
    <property type="protein sequence ID" value="VEJ35133.1"/>
    <property type="molecule type" value="Genomic_DNA"/>
</dbReference>
<keyword evidence="3" id="KW-0328">Glycosyltransferase</keyword>
<evidence type="ECO:0000259" key="1">
    <source>
        <dbReference type="Pfam" id="PF00534"/>
    </source>
</evidence>
<dbReference type="KEGG" id="piv:NCTC13079_00527"/>
<dbReference type="Gene3D" id="3.40.50.2000">
    <property type="entry name" value="Glycogen Phosphorylase B"/>
    <property type="match status" value="2"/>
</dbReference>
<dbReference type="PANTHER" id="PTHR45947:SF3">
    <property type="entry name" value="SULFOQUINOVOSYL TRANSFERASE SQD2"/>
    <property type="match status" value="1"/>
</dbReference>
<evidence type="ECO:0000259" key="2">
    <source>
        <dbReference type="Pfam" id="PF13439"/>
    </source>
</evidence>
<reference evidence="3 4" key="1">
    <citation type="submission" date="2018-12" db="EMBL/GenBank/DDBJ databases">
        <authorList>
            <consortium name="Pathogen Informatics"/>
        </authorList>
    </citation>
    <scope>NUCLEOTIDE SEQUENCE [LARGE SCALE GENOMIC DNA]</scope>
    <source>
        <strain evidence="3 4">NCTC13079</strain>
    </source>
</reference>
<proteinExistence type="predicted"/>
<accession>A0A3S5AIR9</accession>
<dbReference type="Proteomes" id="UP000269544">
    <property type="component" value="Chromosome"/>
</dbReference>
<keyword evidence="3" id="KW-0808">Transferase</keyword>
<dbReference type="AlphaFoldDB" id="A0A3S5AIR9"/>
<dbReference type="GO" id="GO:0102710">
    <property type="term" value="F:D-inositol-3-phosphate glycosyltransferase activity"/>
    <property type="evidence" value="ECO:0007669"/>
    <property type="project" value="UniProtKB-EC"/>
</dbReference>
<dbReference type="OrthoDB" id="179766at2"/>
<sequence length="333" mass="37992">MKVYIYSQFQKWIATSGIGRAGIHQKWCLTLAGARVVDNYKDADVVHINTIFPGTPFMAHRARKAGKKVVLHAHSTEEDFRNSFKGSNQIAPYFGKWIRYLYEQGDVVVTPSAYSKRLLEEDGVDKDIYVLSNGIDLDFYTAKGDERNRFRKLYGYGPEDKVIMSVGLWIERKGILDFIELAKSMPEYRFIWFGKTSPSLIPAKVARAIEQAPSNLRFPGYVSREALRDAYFGADLFLFPSYEETEGIVVLEALASKIPVLLRNIPVYKGWLTQGRDVHMARSHDEFAEKAKKILSGEMQDLRENGYKVAQSRSFESIGKRLVDIYQSIDANM</sequence>
<feature type="domain" description="Glycosyl transferase family 1" evidence="1">
    <location>
        <begin position="154"/>
        <end position="308"/>
    </location>
</feature>
<feature type="domain" description="Glycosyltransferase subfamily 4-like N-terminal" evidence="2">
    <location>
        <begin position="35"/>
        <end position="138"/>
    </location>
</feature>
<gene>
    <name evidence="3" type="primary">mshA</name>
    <name evidence="3" type="ORF">NCTC13079_00527</name>
</gene>
<keyword evidence="4" id="KW-1185">Reference proteome</keyword>
<protein>
    <submittedName>
        <fullName evidence="3">D-inositol-3-phosphate glycosyltransferase</fullName>
        <ecNumber evidence="3">2.4.1.250</ecNumber>
    </submittedName>
</protein>
<evidence type="ECO:0000313" key="4">
    <source>
        <dbReference type="Proteomes" id="UP000269544"/>
    </source>
</evidence>
<dbReference type="CDD" id="cd03801">
    <property type="entry name" value="GT4_PimA-like"/>
    <property type="match status" value="1"/>
</dbReference>
<dbReference type="PANTHER" id="PTHR45947">
    <property type="entry name" value="SULFOQUINOVOSYL TRANSFERASE SQD2"/>
    <property type="match status" value="1"/>
</dbReference>
<dbReference type="InterPro" id="IPR050194">
    <property type="entry name" value="Glycosyltransferase_grp1"/>
</dbReference>
<dbReference type="InterPro" id="IPR001296">
    <property type="entry name" value="Glyco_trans_1"/>
</dbReference>
<evidence type="ECO:0000313" key="3">
    <source>
        <dbReference type="EMBL" id="VEJ35133.1"/>
    </source>
</evidence>
<organism evidence="3 4">
    <name type="scientific">Aedoeadaptatus ivorii</name>
    <dbReference type="NCBI Taxonomy" id="54006"/>
    <lineage>
        <taxon>Bacteria</taxon>
        <taxon>Bacillati</taxon>
        <taxon>Bacillota</taxon>
        <taxon>Tissierellia</taxon>
        <taxon>Tissierellales</taxon>
        <taxon>Peptoniphilaceae</taxon>
        <taxon>Aedoeadaptatus</taxon>
    </lineage>
</organism>